<name>A0A6J8AGA7_MYTCO</name>
<dbReference type="Proteomes" id="UP000507470">
    <property type="component" value="Unassembled WGS sequence"/>
</dbReference>
<dbReference type="AlphaFoldDB" id="A0A6J8AGA7"/>
<evidence type="ECO:0000313" key="3">
    <source>
        <dbReference type="EMBL" id="CAC5367528.1"/>
    </source>
</evidence>
<feature type="chain" id="PRO_5026963238" description="WSC domain-containing protein" evidence="2">
    <location>
        <begin position="20"/>
        <end position="502"/>
    </location>
</feature>
<protein>
    <recommendedName>
        <fullName evidence="5">WSC domain-containing protein</fullName>
    </recommendedName>
</protein>
<keyword evidence="1" id="KW-0812">Transmembrane</keyword>
<dbReference type="OrthoDB" id="6138396at2759"/>
<feature type="transmembrane region" description="Helical" evidence="1">
    <location>
        <begin position="342"/>
        <end position="365"/>
    </location>
</feature>
<evidence type="ECO:0008006" key="5">
    <source>
        <dbReference type="Google" id="ProtNLM"/>
    </source>
</evidence>
<keyword evidence="2" id="KW-0732">Signal</keyword>
<keyword evidence="4" id="KW-1185">Reference proteome</keyword>
<dbReference type="EMBL" id="CACVKT020001362">
    <property type="protein sequence ID" value="CAC5367528.1"/>
    <property type="molecule type" value="Genomic_DNA"/>
</dbReference>
<feature type="signal peptide" evidence="2">
    <location>
        <begin position="1"/>
        <end position="19"/>
    </location>
</feature>
<organism evidence="3 4">
    <name type="scientific">Mytilus coruscus</name>
    <name type="common">Sea mussel</name>
    <dbReference type="NCBI Taxonomy" id="42192"/>
    <lineage>
        <taxon>Eukaryota</taxon>
        <taxon>Metazoa</taxon>
        <taxon>Spiralia</taxon>
        <taxon>Lophotrochozoa</taxon>
        <taxon>Mollusca</taxon>
        <taxon>Bivalvia</taxon>
        <taxon>Autobranchia</taxon>
        <taxon>Pteriomorphia</taxon>
        <taxon>Mytilida</taxon>
        <taxon>Mytiloidea</taxon>
        <taxon>Mytilidae</taxon>
        <taxon>Mytilinae</taxon>
        <taxon>Mytilus</taxon>
    </lineage>
</organism>
<reference evidence="3 4" key="1">
    <citation type="submission" date="2020-06" db="EMBL/GenBank/DDBJ databases">
        <authorList>
            <person name="Li R."/>
            <person name="Bekaert M."/>
        </authorList>
    </citation>
    <scope>NUCLEOTIDE SEQUENCE [LARGE SCALE GENOMIC DNA]</scope>
    <source>
        <strain evidence="4">wild</strain>
    </source>
</reference>
<gene>
    <name evidence="3" type="ORF">MCOR_7403</name>
</gene>
<evidence type="ECO:0000256" key="2">
    <source>
        <dbReference type="SAM" id="SignalP"/>
    </source>
</evidence>
<keyword evidence="1" id="KW-0472">Membrane</keyword>
<accession>A0A6J8AGA7</accession>
<evidence type="ECO:0000313" key="4">
    <source>
        <dbReference type="Proteomes" id="UP000507470"/>
    </source>
</evidence>
<proteinExistence type="predicted"/>
<sequence length="502" mass="56394">MVMKFLLTVFCIFYKICEAFYGHLNVVLVEKNVSGRNLFQVCTPIGLNGDSVHAKKTNGSAINRKLVWLGAFVQYTPWMEYYGCGILRDRKDTVKKEFEADPSMFECNQKCSEIDHRYDFIGMQKNICYCLDKSQLNVTFASCKVKECDDLLCYNGASSKRVVLYHLNLRFTSTIKSRLIDQFEIYCGPFSGNDSQVGQCGVFNYNNTVSFGSRKCSDNSHPACYARRNSASVIKGHKTKSTWSESMKFCQESSPSSVENFGSAKYSSKQESATFHCVAALVSEDNTIQERVIEHCDKSLPVLCLESTTGAELTNSSHATITRPTTPNHIQNKDNEEHKSRIPWEIIAGFTGGIGIIVTIVLVIAKYRKRSPIRIEKSVEVTGLNHRSPDASNDETLEAENANIYDASKSEERCVMLKDSNYDSMSVIRQDTEGVYDHTSSTQTSHRKVEDVDVYDNADPVIIKQSLQIENDGVYNQCELNIKSVIAKAHMNGDSTTIYDHA</sequence>
<keyword evidence="1" id="KW-1133">Transmembrane helix</keyword>
<evidence type="ECO:0000256" key="1">
    <source>
        <dbReference type="SAM" id="Phobius"/>
    </source>
</evidence>